<feature type="region of interest" description="Disordered" evidence="1">
    <location>
        <begin position="68"/>
        <end position="105"/>
    </location>
</feature>
<sequence>MINAMTAEEREKPELLAESRDRRIRVAEESGKSEQEVSQLVAQLFQMRAQMQKLMGVMTGQEALPGMGNLMESLNADEKAPPGTARRKRRHSKTRQRELDAVPSS</sequence>
<feature type="compositionally biased region" description="Basic and acidic residues" evidence="1">
    <location>
        <begin position="95"/>
        <end position="105"/>
    </location>
</feature>
<dbReference type="Pfam" id="PF02978">
    <property type="entry name" value="SRP_SPB"/>
    <property type="match status" value="1"/>
</dbReference>
<dbReference type="SUPFAM" id="SSF47446">
    <property type="entry name" value="Signal peptide-binding domain"/>
    <property type="match status" value="1"/>
</dbReference>
<reference evidence="4" key="2">
    <citation type="journal article" date="2008" name="Nucleic Acids Res.">
        <title>The rice annotation project database (RAP-DB): 2008 update.</title>
        <authorList>
            <consortium name="The rice annotation project (RAP)"/>
        </authorList>
    </citation>
    <scope>GENOME REANNOTATION</scope>
    <source>
        <strain evidence="4">cv. Nipponbare</strain>
    </source>
</reference>
<dbReference type="Proteomes" id="UP000000763">
    <property type="component" value="Chromosome 11"/>
</dbReference>
<dbReference type="InterPro" id="IPR004125">
    <property type="entry name" value="Signal_recog_particle_SRP54_M"/>
</dbReference>
<dbReference type="Gene3D" id="1.10.260.30">
    <property type="entry name" value="Signal recognition particle, SRP54 subunit, M-domain"/>
    <property type="match status" value="1"/>
</dbReference>
<dbReference type="GO" id="GO:0006614">
    <property type="term" value="P:SRP-dependent cotranslational protein targeting to membrane"/>
    <property type="evidence" value="ECO:0007669"/>
    <property type="project" value="InterPro"/>
</dbReference>
<dbReference type="AlphaFoldDB" id="Q53QG0"/>
<evidence type="ECO:0000313" key="3">
    <source>
        <dbReference type="EMBL" id="AAX92736.1"/>
    </source>
</evidence>
<protein>
    <submittedName>
        <fullName evidence="3">Similar to signal recognition particle 54 kDa subunit</fullName>
    </submittedName>
</protein>
<name>Q53QG0_ORYSJ</name>
<reference evidence="4" key="1">
    <citation type="journal article" date="2005" name="Nature">
        <title>The map-based sequence of the rice genome.</title>
        <authorList>
            <consortium name="International rice genome sequencing project (IRGSP)"/>
            <person name="Matsumoto T."/>
            <person name="Wu J."/>
            <person name="Kanamori H."/>
            <person name="Katayose Y."/>
            <person name="Fujisawa M."/>
            <person name="Namiki N."/>
            <person name="Mizuno H."/>
            <person name="Yamamoto K."/>
            <person name="Antonio B.A."/>
            <person name="Baba T."/>
            <person name="Sakata K."/>
            <person name="Nagamura Y."/>
            <person name="Aoki H."/>
            <person name="Arikawa K."/>
            <person name="Arita K."/>
            <person name="Bito T."/>
            <person name="Chiden Y."/>
            <person name="Fujitsuka N."/>
            <person name="Fukunaka R."/>
            <person name="Hamada M."/>
            <person name="Harada C."/>
            <person name="Hayashi A."/>
            <person name="Hijishita S."/>
            <person name="Honda M."/>
            <person name="Hosokawa S."/>
            <person name="Ichikawa Y."/>
            <person name="Idonuma A."/>
            <person name="Iijima M."/>
            <person name="Ikeda M."/>
            <person name="Ikeno M."/>
            <person name="Ito K."/>
            <person name="Ito S."/>
            <person name="Ito T."/>
            <person name="Ito Y."/>
            <person name="Ito Y."/>
            <person name="Iwabuchi A."/>
            <person name="Kamiya K."/>
            <person name="Karasawa W."/>
            <person name="Kurita K."/>
            <person name="Katagiri S."/>
            <person name="Kikuta A."/>
            <person name="Kobayashi H."/>
            <person name="Kobayashi N."/>
            <person name="Machita K."/>
            <person name="Maehara T."/>
            <person name="Masukawa M."/>
            <person name="Mizubayashi T."/>
            <person name="Mukai Y."/>
            <person name="Nagasaki H."/>
            <person name="Nagata Y."/>
            <person name="Naito S."/>
            <person name="Nakashima M."/>
            <person name="Nakama Y."/>
            <person name="Nakamichi Y."/>
            <person name="Nakamura M."/>
            <person name="Meguro A."/>
            <person name="Negishi M."/>
            <person name="Ohta I."/>
            <person name="Ohta T."/>
            <person name="Okamoto M."/>
            <person name="Ono N."/>
            <person name="Saji S."/>
            <person name="Sakaguchi M."/>
            <person name="Sakai K."/>
            <person name="Shibata M."/>
            <person name="Shimokawa T."/>
            <person name="Song J."/>
            <person name="Takazaki Y."/>
            <person name="Terasawa K."/>
            <person name="Tsugane M."/>
            <person name="Tsuji K."/>
            <person name="Ueda S."/>
            <person name="Waki K."/>
            <person name="Yamagata H."/>
            <person name="Yamamoto M."/>
            <person name="Yamamoto S."/>
            <person name="Yamane H."/>
            <person name="Yoshiki S."/>
            <person name="Yoshihara R."/>
            <person name="Yukawa K."/>
            <person name="Zhong H."/>
            <person name="Yano M."/>
            <person name="Yuan Q."/>
            <person name="Ouyang S."/>
            <person name="Liu J."/>
            <person name="Jones K.M."/>
            <person name="Gansberger K."/>
            <person name="Moffat K."/>
            <person name="Hill J."/>
            <person name="Bera J."/>
            <person name="Fadrosh D."/>
            <person name="Jin S."/>
            <person name="Johri S."/>
            <person name="Kim M."/>
            <person name="Overton L."/>
            <person name="Reardon M."/>
            <person name="Tsitrin T."/>
            <person name="Vuong H."/>
            <person name="Weaver B."/>
            <person name="Ciecko A."/>
            <person name="Tallon L."/>
            <person name="Jackson J."/>
            <person name="Pai G."/>
            <person name="Aken S.V."/>
            <person name="Utterback T."/>
            <person name="Reidmuller S."/>
            <person name="Feldblyum T."/>
            <person name="Hsiao J."/>
            <person name="Zismann V."/>
            <person name="Iobst S."/>
            <person name="de Vazeille A.R."/>
            <person name="Buell C.R."/>
            <person name="Ying K."/>
            <person name="Li Y."/>
            <person name="Lu T."/>
            <person name="Huang Y."/>
            <person name="Zhao Q."/>
            <person name="Feng Q."/>
            <person name="Zhang L."/>
            <person name="Zhu J."/>
            <person name="Weng Q."/>
            <person name="Mu J."/>
            <person name="Lu Y."/>
            <person name="Fan D."/>
            <person name="Liu Y."/>
            <person name="Guan J."/>
            <person name="Zhang Y."/>
            <person name="Yu S."/>
            <person name="Liu X."/>
            <person name="Zhang Y."/>
            <person name="Hong G."/>
            <person name="Han B."/>
            <person name="Choisne N."/>
            <person name="Demange N."/>
            <person name="Orjeda G."/>
            <person name="Samain S."/>
            <person name="Cattolico L."/>
            <person name="Pelletier E."/>
            <person name="Couloux A."/>
            <person name="Segurens B."/>
            <person name="Wincker P."/>
            <person name="D'Hont A."/>
            <person name="Scarpelli C."/>
            <person name="Weissenbach J."/>
            <person name="Salanoubat M."/>
            <person name="Quetier F."/>
            <person name="Yu Y."/>
            <person name="Kim H.R."/>
            <person name="Rambo T."/>
            <person name="Currie J."/>
            <person name="Collura K."/>
            <person name="Luo M."/>
            <person name="Yang T."/>
            <person name="Ammiraju J.S.S."/>
            <person name="Engler F."/>
            <person name="Soderlund C."/>
            <person name="Wing R.A."/>
            <person name="Palmer L.E."/>
            <person name="de la Bastide M."/>
            <person name="Spiegel L."/>
            <person name="Nascimento L."/>
            <person name="Zutavern T."/>
            <person name="O'Shaughnessy A."/>
            <person name="Dike S."/>
            <person name="Dedhia N."/>
            <person name="Preston R."/>
            <person name="Balija V."/>
            <person name="McCombie W.R."/>
            <person name="Chow T."/>
            <person name="Chen H."/>
            <person name="Chung M."/>
            <person name="Chen C."/>
            <person name="Shaw J."/>
            <person name="Wu H."/>
            <person name="Hsiao K."/>
            <person name="Chao Y."/>
            <person name="Chu M."/>
            <person name="Cheng C."/>
            <person name="Hour A."/>
            <person name="Lee P."/>
            <person name="Lin S."/>
            <person name="Lin Y."/>
            <person name="Liou J."/>
            <person name="Liu S."/>
            <person name="Hsing Y."/>
            <person name="Raghuvanshi S."/>
            <person name="Mohanty A."/>
            <person name="Bharti A.K."/>
            <person name="Gaur A."/>
            <person name="Gupta V."/>
            <person name="Kumar D."/>
            <person name="Ravi V."/>
            <person name="Vij S."/>
            <person name="Kapur A."/>
            <person name="Khurana P."/>
            <person name="Khurana P."/>
            <person name="Khurana J.P."/>
            <person name="Tyagi A.K."/>
            <person name="Gaikwad K."/>
            <person name="Singh A."/>
            <person name="Dalal V."/>
            <person name="Srivastava S."/>
            <person name="Dixit A."/>
            <person name="Pal A.K."/>
            <person name="Ghazi I.A."/>
            <person name="Yadav M."/>
            <person name="Pandit A."/>
            <person name="Bhargava A."/>
            <person name="Sureshbabu K."/>
            <person name="Batra K."/>
            <person name="Sharma T.R."/>
            <person name="Mohapatra T."/>
            <person name="Singh N.K."/>
            <person name="Messing J."/>
            <person name="Nelson A.B."/>
            <person name="Fuks G."/>
            <person name="Kavchok S."/>
            <person name="Keizer G."/>
            <person name="Linton E."/>
            <person name="Llaca V."/>
            <person name="Song R."/>
            <person name="Tanyolac B."/>
            <person name="Young S."/>
            <person name="Ho-Il K."/>
            <person name="Hahn J.H."/>
            <person name="Sangsakoo G."/>
            <person name="Vanavichit A."/>
            <person name="de Mattos Luiz.A.T."/>
            <person name="Zimmer P.D."/>
            <person name="Malone G."/>
            <person name="Dellagostin O."/>
            <person name="de Oliveira A.C."/>
            <person name="Bevan M."/>
            <person name="Bancroft I."/>
            <person name="Minx P."/>
            <person name="Cordum H."/>
            <person name="Wilson R."/>
            <person name="Cheng Z."/>
            <person name="Jin W."/>
            <person name="Jiang J."/>
            <person name="Leong S.A."/>
            <person name="Iwama H."/>
            <person name="Gojobori T."/>
            <person name="Itoh T."/>
            <person name="Niimura Y."/>
            <person name="Fujii Y."/>
            <person name="Habara T."/>
            <person name="Sakai H."/>
            <person name="Sato Y."/>
            <person name="Wilson G."/>
            <person name="Kumar K."/>
            <person name="McCouch S."/>
            <person name="Juretic N."/>
            <person name="Hoen D."/>
            <person name="Wright S."/>
            <person name="Bruskiewich R."/>
            <person name="Bureau T."/>
            <person name="Miyao A."/>
            <person name="Hirochika H."/>
            <person name="Nishikawa T."/>
            <person name="Kadowaki K."/>
            <person name="Sugiura M."/>
            <person name="Burr B."/>
            <person name="Sasaki T."/>
        </authorList>
    </citation>
    <scope>NUCLEOTIDE SEQUENCE [LARGE SCALE GENOMIC DNA]</scope>
    <source>
        <strain evidence="4">cv. Nipponbare</strain>
    </source>
</reference>
<dbReference type="GO" id="GO:0008312">
    <property type="term" value="F:7S RNA binding"/>
    <property type="evidence" value="ECO:0007669"/>
    <property type="project" value="InterPro"/>
</dbReference>
<dbReference type="InterPro" id="IPR036891">
    <property type="entry name" value="Signal_recog_part_SRP54_M_sf"/>
</dbReference>
<accession>Q53QG0</accession>
<organism evidence="3 4">
    <name type="scientific">Oryza sativa subsp. japonica</name>
    <name type="common">Rice</name>
    <dbReference type="NCBI Taxonomy" id="39947"/>
    <lineage>
        <taxon>Eukaryota</taxon>
        <taxon>Viridiplantae</taxon>
        <taxon>Streptophyta</taxon>
        <taxon>Embryophyta</taxon>
        <taxon>Tracheophyta</taxon>
        <taxon>Spermatophyta</taxon>
        <taxon>Magnoliopsida</taxon>
        <taxon>Liliopsida</taxon>
        <taxon>Poales</taxon>
        <taxon>Poaceae</taxon>
        <taxon>BOP clade</taxon>
        <taxon>Oryzoideae</taxon>
        <taxon>Oryzeae</taxon>
        <taxon>Oryzinae</taxon>
        <taxon>Oryza</taxon>
        <taxon>Oryza sativa</taxon>
    </lineage>
</organism>
<evidence type="ECO:0000313" key="4">
    <source>
        <dbReference type="Proteomes" id="UP000000763"/>
    </source>
</evidence>
<feature type="domain" description="Signal recognition particle SRP54 subunit M-domain" evidence="2">
    <location>
        <begin position="1"/>
        <end position="51"/>
    </location>
</feature>
<feature type="compositionally biased region" description="Basic residues" evidence="1">
    <location>
        <begin position="85"/>
        <end position="94"/>
    </location>
</feature>
<dbReference type="HOGENOM" id="CLU_1306670_0_0_1"/>
<proteinExistence type="predicted"/>
<dbReference type="GO" id="GO:0048500">
    <property type="term" value="C:signal recognition particle"/>
    <property type="evidence" value="ECO:0007669"/>
    <property type="project" value="InterPro"/>
</dbReference>
<dbReference type="EMBL" id="AC112209">
    <property type="protein sequence ID" value="AAX92736.1"/>
    <property type="molecule type" value="Genomic_DNA"/>
</dbReference>
<evidence type="ECO:0000256" key="1">
    <source>
        <dbReference type="SAM" id="MobiDB-lite"/>
    </source>
</evidence>
<evidence type="ECO:0000259" key="2">
    <source>
        <dbReference type="Pfam" id="PF02978"/>
    </source>
</evidence>